<organism evidence="5 6">
    <name type="scientific">Jimgerdemannia flammicorona</name>
    <dbReference type="NCBI Taxonomy" id="994334"/>
    <lineage>
        <taxon>Eukaryota</taxon>
        <taxon>Fungi</taxon>
        <taxon>Fungi incertae sedis</taxon>
        <taxon>Mucoromycota</taxon>
        <taxon>Mucoromycotina</taxon>
        <taxon>Endogonomycetes</taxon>
        <taxon>Endogonales</taxon>
        <taxon>Endogonaceae</taxon>
        <taxon>Jimgerdemannia</taxon>
    </lineage>
</organism>
<dbReference type="AlphaFoldDB" id="A0A432ZZJ7"/>
<dbReference type="PRINTS" id="PR00410">
    <property type="entry name" value="PHEHYDRXLASE"/>
</dbReference>
<dbReference type="Gene3D" id="3.40.50.80">
    <property type="entry name" value="Nucleotide-binding domain of ferredoxin-NADP reductase (FNR) module"/>
    <property type="match status" value="1"/>
</dbReference>
<dbReference type="PANTHER" id="PTHR46505">
    <property type="entry name" value="OXIDOREDUCTASE NAD-BINDING DOMAIN-CONTAINING PROTEIN 1"/>
    <property type="match status" value="1"/>
</dbReference>
<dbReference type="SUPFAM" id="SSF52343">
    <property type="entry name" value="Ferredoxin reductase-like, C-terminal NADP-linked domain"/>
    <property type="match status" value="1"/>
</dbReference>
<gene>
    <name evidence="5" type="ORF">BC936DRAFT_142999</name>
</gene>
<evidence type="ECO:0000256" key="2">
    <source>
        <dbReference type="ARBA" id="ARBA00023027"/>
    </source>
</evidence>
<dbReference type="InterPro" id="IPR017927">
    <property type="entry name" value="FAD-bd_FR_type"/>
</dbReference>
<keyword evidence="1" id="KW-0560">Oxidoreductase</keyword>
<evidence type="ECO:0000256" key="3">
    <source>
        <dbReference type="ARBA" id="ARBA00040516"/>
    </source>
</evidence>
<dbReference type="PROSITE" id="PS51384">
    <property type="entry name" value="FAD_FR"/>
    <property type="match status" value="1"/>
</dbReference>
<dbReference type="GO" id="GO:0005739">
    <property type="term" value="C:mitochondrion"/>
    <property type="evidence" value="ECO:0007669"/>
    <property type="project" value="TreeGrafter"/>
</dbReference>
<dbReference type="InterPro" id="IPR001433">
    <property type="entry name" value="OxRdtase_FAD/NAD-bd"/>
</dbReference>
<dbReference type="CDD" id="cd00322">
    <property type="entry name" value="FNR_like"/>
    <property type="match status" value="1"/>
</dbReference>
<dbReference type="InterPro" id="IPR017938">
    <property type="entry name" value="Riboflavin_synthase-like_b-brl"/>
</dbReference>
<dbReference type="OrthoDB" id="436496at2759"/>
<dbReference type="PANTHER" id="PTHR46505:SF1">
    <property type="entry name" value="OXIDOREDUCTASE NAD-BINDING DOMAIN-CONTAINING PROTEIN 1"/>
    <property type="match status" value="1"/>
</dbReference>
<protein>
    <recommendedName>
        <fullName evidence="3">Oxidoreductase NAD-binding domain-containing protein 1</fullName>
    </recommendedName>
</protein>
<dbReference type="InterPro" id="IPR039261">
    <property type="entry name" value="FNR_nucleotide-bd"/>
</dbReference>
<keyword evidence="2" id="KW-0520">NAD</keyword>
<evidence type="ECO:0000313" key="5">
    <source>
        <dbReference type="EMBL" id="RUO95894.1"/>
    </source>
</evidence>
<evidence type="ECO:0000259" key="4">
    <source>
        <dbReference type="PROSITE" id="PS51384"/>
    </source>
</evidence>
<proteinExistence type="predicted"/>
<sequence length="235" mass="26133">PFSFRPGQWLDVHIPDIPIVGGFSLTSSPSQFANPNTFEIAIKKFDNPAAKWFHTVAKRNDVVSIRVGGDFWYDPQLDAGRHIVLIAGGVGINPIISIIATIADDARSIDRQDPSHFPRLLPHRVSLLYTASTVAELLFLDRIRGITERNPLIFAPPRFFVTRDTTATSPSGDPDLVTRRRITRDDVRTVLAGSSDAAVRPRFFVCGPPPMTDAVVGWLGEMGVEEGDVRFEKWW</sequence>
<dbReference type="Proteomes" id="UP000268093">
    <property type="component" value="Unassembled WGS sequence"/>
</dbReference>
<name>A0A432ZZJ7_9FUNG</name>
<evidence type="ECO:0000256" key="1">
    <source>
        <dbReference type="ARBA" id="ARBA00023002"/>
    </source>
</evidence>
<dbReference type="Gene3D" id="2.40.30.10">
    <property type="entry name" value="Translation factors"/>
    <property type="match status" value="1"/>
</dbReference>
<dbReference type="InterPro" id="IPR052128">
    <property type="entry name" value="Oxidoreductase_NAD-binding"/>
</dbReference>
<feature type="non-terminal residue" evidence="5">
    <location>
        <position position="1"/>
    </location>
</feature>
<keyword evidence="6" id="KW-1185">Reference proteome</keyword>
<dbReference type="GO" id="GO:0016491">
    <property type="term" value="F:oxidoreductase activity"/>
    <property type="evidence" value="ECO:0007669"/>
    <property type="project" value="UniProtKB-KW"/>
</dbReference>
<dbReference type="Pfam" id="PF00175">
    <property type="entry name" value="NAD_binding_1"/>
    <property type="match status" value="1"/>
</dbReference>
<accession>A0A432ZZJ7</accession>
<reference evidence="5 6" key="1">
    <citation type="journal article" date="2018" name="New Phytol.">
        <title>Phylogenomics of Endogonaceae and evolution of mycorrhizas within Mucoromycota.</title>
        <authorList>
            <person name="Chang Y."/>
            <person name="Desiro A."/>
            <person name="Na H."/>
            <person name="Sandor L."/>
            <person name="Lipzen A."/>
            <person name="Clum A."/>
            <person name="Barry K."/>
            <person name="Grigoriev I.V."/>
            <person name="Martin F.M."/>
            <person name="Stajich J.E."/>
            <person name="Smith M.E."/>
            <person name="Bonito G."/>
            <person name="Spatafora J.W."/>
        </authorList>
    </citation>
    <scope>NUCLEOTIDE SEQUENCE [LARGE SCALE GENOMIC DNA]</scope>
    <source>
        <strain evidence="5 6">GMNB39</strain>
    </source>
</reference>
<comment type="caution">
    <text evidence="5">The sequence shown here is derived from an EMBL/GenBank/DDBJ whole genome shotgun (WGS) entry which is preliminary data.</text>
</comment>
<dbReference type="SUPFAM" id="SSF63380">
    <property type="entry name" value="Riboflavin synthase domain-like"/>
    <property type="match status" value="1"/>
</dbReference>
<evidence type="ECO:0000313" key="6">
    <source>
        <dbReference type="Proteomes" id="UP000268093"/>
    </source>
</evidence>
<feature type="domain" description="FAD-binding FR-type" evidence="4">
    <location>
        <begin position="1"/>
        <end position="76"/>
    </location>
</feature>
<dbReference type="EMBL" id="RBNI01024906">
    <property type="protein sequence ID" value="RUO95894.1"/>
    <property type="molecule type" value="Genomic_DNA"/>
</dbReference>